<name>A0A9Q0YIM3_HOLLE</name>
<reference evidence="7" key="1">
    <citation type="submission" date="2021-10" db="EMBL/GenBank/DDBJ databases">
        <title>Tropical sea cucumber genome reveals ecological adaptation and Cuvierian tubules defense mechanism.</title>
        <authorList>
            <person name="Chen T."/>
        </authorList>
    </citation>
    <scope>NUCLEOTIDE SEQUENCE</scope>
    <source>
        <strain evidence="7">Nanhai2018</strain>
        <tissue evidence="7">Muscle</tissue>
    </source>
</reference>
<feature type="transmembrane region" description="Helical" evidence="5">
    <location>
        <begin position="68"/>
        <end position="85"/>
    </location>
</feature>
<evidence type="ECO:0000313" key="8">
    <source>
        <dbReference type="Proteomes" id="UP001152320"/>
    </source>
</evidence>
<feature type="transmembrane region" description="Helical" evidence="5">
    <location>
        <begin position="138"/>
        <end position="166"/>
    </location>
</feature>
<evidence type="ECO:0000256" key="1">
    <source>
        <dbReference type="ARBA" id="ARBA00004141"/>
    </source>
</evidence>
<organism evidence="7 8">
    <name type="scientific">Holothuria leucospilota</name>
    <name type="common">Black long sea cucumber</name>
    <name type="synonym">Mertensiothuria leucospilota</name>
    <dbReference type="NCBI Taxonomy" id="206669"/>
    <lineage>
        <taxon>Eukaryota</taxon>
        <taxon>Metazoa</taxon>
        <taxon>Echinodermata</taxon>
        <taxon>Eleutherozoa</taxon>
        <taxon>Echinozoa</taxon>
        <taxon>Holothuroidea</taxon>
        <taxon>Aspidochirotacea</taxon>
        <taxon>Aspidochirotida</taxon>
        <taxon>Holothuriidae</taxon>
        <taxon>Holothuria</taxon>
    </lineage>
</organism>
<dbReference type="PANTHER" id="PTHR22911:SF6">
    <property type="entry name" value="SOLUTE CARRIER FAMILY 35 MEMBER G1"/>
    <property type="match status" value="1"/>
</dbReference>
<sequence length="324" mass="35993">MIRQNDENALEPLVLLESEDDEGREGKDKFPGLFKRVGLVWAVFSAVFLAAGNVFIQRLSHHFSPILIQFYIQAVFLIFAFFLPWKESEDYGWFDLLLNVLFALADAFGKSSYMTAMMFISISDISAITFNKPIPSSIIACIFLGEIFDVFDGALVVFNCIGLVLVATSTSGTFDDSANVYGVILSFTALVCFVSVHFVTRVLANRGKADPCLLLFMTGWVGMMLCTIYLTLTSSWLFPQNLDDTLMLTAAGFLTTAHYYFLTRALKTENMIFVAAGLSAAIPITYCYDTLFNGLLFAWQNIVGAMLIVGLTMLLYAKTSCKED</sequence>
<keyword evidence="2 5" id="KW-0812">Transmembrane</keyword>
<feature type="transmembrane region" description="Helical" evidence="5">
    <location>
        <begin position="245"/>
        <end position="262"/>
    </location>
</feature>
<dbReference type="Pfam" id="PF00892">
    <property type="entry name" value="EamA"/>
    <property type="match status" value="1"/>
</dbReference>
<keyword evidence="3 5" id="KW-1133">Transmembrane helix</keyword>
<dbReference type="GO" id="GO:0016020">
    <property type="term" value="C:membrane"/>
    <property type="evidence" value="ECO:0007669"/>
    <property type="project" value="UniProtKB-SubCell"/>
</dbReference>
<dbReference type="OrthoDB" id="306876at2759"/>
<feature type="domain" description="EamA" evidence="6">
    <location>
        <begin position="37"/>
        <end position="167"/>
    </location>
</feature>
<evidence type="ECO:0000256" key="3">
    <source>
        <dbReference type="ARBA" id="ARBA00022989"/>
    </source>
</evidence>
<feature type="transmembrane region" description="Helical" evidence="5">
    <location>
        <begin position="38"/>
        <end position="56"/>
    </location>
</feature>
<comment type="caution">
    <text evidence="7">The sequence shown here is derived from an EMBL/GenBank/DDBJ whole genome shotgun (WGS) entry which is preliminary data.</text>
</comment>
<dbReference type="AlphaFoldDB" id="A0A9Q0YIM3"/>
<feature type="transmembrane region" description="Helical" evidence="5">
    <location>
        <begin position="212"/>
        <end position="233"/>
    </location>
</feature>
<dbReference type="EMBL" id="JAIZAY010000021">
    <property type="protein sequence ID" value="KAJ8022065.1"/>
    <property type="molecule type" value="Genomic_DNA"/>
</dbReference>
<keyword evidence="8" id="KW-1185">Reference proteome</keyword>
<dbReference type="SUPFAM" id="SSF103481">
    <property type="entry name" value="Multidrug resistance efflux transporter EmrE"/>
    <property type="match status" value="1"/>
</dbReference>
<proteinExistence type="predicted"/>
<evidence type="ECO:0000256" key="5">
    <source>
        <dbReference type="SAM" id="Phobius"/>
    </source>
</evidence>
<evidence type="ECO:0000256" key="4">
    <source>
        <dbReference type="ARBA" id="ARBA00023136"/>
    </source>
</evidence>
<gene>
    <name evidence="7" type="ORF">HOLleu_39452</name>
</gene>
<evidence type="ECO:0000256" key="2">
    <source>
        <dbReference type="ARBA" id="ARBA00022692"/>
    </source>
</evidence>
<dbReference type="PANTHER" id="PTHR22911">
    <property type="entry name" value="ACYL-MALONYL CONDENSING ENZYME-RELATED"/>
    <property type="match status" value="1"/>
</dbReference>
<protein>
    <submittedName>
        <fullName evidence="7">Solute carrier family 35 member G1</fullName>
    </submittedName>
</protein>
<evidence type="ECO:0000313" key="7">
    <source>
        <dbReference type="EMBL" id="KAJ8022065.1"/>
    </source>
</evidence>
<keyword evidence="4 5" id="KW-0472">Membrane</keyword>
<feature type="transmembrane region" description="Helical" evidence="5">
    <location>
        <begin position="271"/>
        <end position="291"/>
    </location>
</feature>
<dbReference type="Proteomes" id="UP001152320">
    <property type="component" value="Chromosome 21"/>
</dbReference>
<accession>A0A9Q0YIM3</accession>
<feature type="transmembrane region" description="Helical" evidence="5">
    <location>
        <begin position="297"/>
        <end position="317"/>
    </location>
</feature>
<feature type="transmembrane region" description="Helical" evidence="5">
    <location>
        <begin position="178"/>
        <end position="200"/>
    </location>
</feature>
<dbReference type="InterPro" id="IPR037185">
    <property type="entry name" value="EmrE-like"/>
</dbReference>
<dbReference type="InterPro" id="IPR000620">
    <property type="entry name" value="EamA_dom"/>
</dbReference>
<comment type="subcellular location">
    <subcellularLocation>
        <location evidence="1">Membrane</location>
        <topology evidence="1">Multi-pass membrane protein</topology>
    </subcellularLocation>
</comment>
<evidence type="ECO:0000259" key="6">
    <source>
        <dbReference type="Pfam" id="PF00892"/>
    </source>
</evidence>